<protein>
    <submittedName>
        <fullName evidence="1 4">Uncharacterized protein</fullName>
    </submittedName>
</protein>
<evidence type="ECO:0000313" key="5">
    <source>
        <dbReference type="WBParaSite" id="GPUH_0000592901-mRNA-1"/>
    </source>
</evidence>
<reference evidence="4 5" key="1">
    <citation type="submission" date="2016-06" db="UniProtKB">
        <authorList>
            <consortium name="WormBaseParasite"/>
        </authorList>
    </citation>
    <scope>IDENTIFICATION</scope>
</reference>
<evidence type="ECO:0000313" key="1">
    <source>
        <dbReference type="EMBL" id="VDK34680.1"/>
    </source>
</evidence>
<sequence length="72" mass="8021">MEEEKASLENERQKVLRALEEKHSAEVAAFDDEEKKAEGEQLQHISTTASQFSSQKALRSISASFHSLATNS</sequence>
<dbReference type="WBParaSite" id="GPUH_0000252401-mRNA-1">
    <property type="protein sequence ID" value="GPUH_0000252401-mRNA-1"/>
    <property type="gene ID" value="GPUH_0000252401"/>
</dbReference>
<reference evidence="1 3" key="2">
    <citation type="submission" date="2018-11" db="EMBL/GenBank/DDBJ databases">
        <authorList>
            <consortium name="Pathogen Informatics"/>
        </authorList>
    </citation>
    <scope>NUCLEOTIDE SEQUENCE [LARGE SCALE GENOMIC DNA]</scope>
</reference>
<dbReference type="AlphaFoldDB" id="A0A183D1C8"/>
<proteinExistence type="predicted"/>
<dbReference type="Proteomes" id="UP000271098">
    <property type="component" value="Unassembled WGS sequence"/>
</dbReference>
<dbReference type="WBParaSite" id="GPUH_0000592901-mRNA-1">
    <property type="protein sequence ID" value="GPUH_0000592901-mRNA-1"/>
    <property type="gene ID" value="GPUH_0000592901"/>
</dbReference>
<evidence type="ECO:0000313" key="4">
    <source>
        <dbReference type="WBParaSite" id="GPUH_0000252401-mRNA-1"/>
    </source>
</evidence>
<organism evidence="4">
    <name type="scientific">Gongylonema pulchrum</name>
    <dbReference type="NCBI Taxonomy" id="637853"/>
    <lineage>
        <taxon>Eukaryota</taxon>
        <taxon>Metazoa</taxon>
        <taxon>Ecdysozoa</taxon>
        <taxon>Nematoda</taxon>
        <taxon>Chromadorea</taxon>
        <taxon>Rhabditida</taxon>
        <taxon>Spirurina</taxon>
        <taxon>Spiruromorpha</taxon>
        <taxon>Spiruroidea</taxon>
        <taxon>Gongylonematidae</taxon>
        <taxon>Gongylonema</taxon>
    </lineage>
</organism>
<dbReference type="EMBL" id="UYRT01003834">
    <property type="protein sequence ID" value="VDK34680.1"/>
    <property type="molecule type" value="Genomic_DNA"/>
</dbReference>
<evidence type="ECO:0000313" key="2">
    <source>
        <dbReference type="EMBL" id="VDK52717.1"/>
    </source>
</evidence>
<evidence type="ECO:0000313" key="3">
    <source>
        <dbReference type="Proteomes" id="UP000271098"/>
    </source>
</evidence>
<gene>
    <name evidence="1" type="ORF">GPUH_LOCUS2518</name>
    <name evidence="2" type="ORF">GPUH_LOCUS5923</name>
</gene>
<accession>A0A183D1C8</accession>
<dbReference type="EMBL" id="UYRT01013129">
    <property type="protein sequence ID" value="VDK52717.1"/>
    <property type="molecule type" value="Genomic_DNA"/>
</dbReference>
<name>A0A183D1C8_9BILA</name>
<dbReference type="OrthoDB" id="5898822at2759"/>
<keyword evidence="3" id="KW-1185">Reference proteome</keyword>